<proteinExistence type="predicted"/>
<keyword evidence="3" id="KW-1185">Reference proteome</keyword>
<feature type="region of interest" description="Disordered" evidence="1">
    <location>
        <begin position="32"/>
        <end position="80"/>
    </location>
</feature>
<feature type="compositionally biased region" description="Polar residues" evidence="1">
    <location>
        <begin position="48"/>
        <end position="68"/>
    </location>
</feature>
<accession>A0AAD7SSM2</accession>
<gene>
    <name evidence="2" type="ORF">AAFF_G00269040</name>
</gene>
<name>A0AAD7SSM2_9TELE</name>
<dbReference type="EMBL" id="JAINUG010000037">
    <property type="protein sequence ID" value="KAJ8407860.1"/>
    <property type="molecule type" value="Genomic_DNA"/>
</dbReference>
<protein>
    <submittedName>
        <fullName evidence="2">Uncharacterized protein</fullName>
    </submittedName>
</protein>
<feature type="region of interest" description="Disordered" evidence="1">
    <location>
        <begin position="95"/>
        <end position="116"/>
    </location>
</feature>
<dbReference type="AlphaFoldDB" id="A0AAD7SSM2"/>
<evidence type="ECO:0000256" key="1">
    <source>
        <dbReference type="SAM" id="MobiDB-lite"/>
    </source>
</evidence>
<organism evidence="2 3">
    <name type="scientific">Aldrovandia affinis</name>
    <dbReference type="NCBI Taxonomy" id="143900"/>
    <lineage>
        <taxon>Eukaryota</taxon>
        <taxon>Metazoa</taxon>
        <taxon>Chordata</taxon>
        <taxon>Craniata</taxon>
        <taxon>Vertebrata</taxon>
        <taxon>Euteleostomi</taxon>
        <taxon>Actinopterygii</taxon>
        <taxon>Neopterygii</taxon>
        <taxon>Teleostei</taxon>
        <taxon>Notacanthiformes</taxon>
        <taxon>Halosauridae</taxon>
        <taxon>Aldrovandia</taxon>
    </lineage>
</organism>
<reference evidence="2" key="1">
    <citation type="journal article" date="2023" name="Science">
        <title>Genome structures resolve the early diversification of teleost fishes.</title>
        <authorList>
            <person name="Parey E."/>
            <person name="Louis A."/>
            <person name="Montfort J."/>
            <person name="Bouchez O."/>
            <person name="Roques C."/>
            <person name="Iampietro C."/>
            <person name="Lluch J."/>
            <person name="Castinel A."/>
            <person name="Donnadieu C."/>
            <person name="Desvignes T."/>
            <person name="Floi Bucao C."/>
            <person name="Jouanno E."/>
            <person name="Wen M."/>
            <person name="Mejri S."/>
            <person name="Dirks R."/>
            <person name="Jansen H."/>
            <person name="Henkel C."/>
            <person name="Chen W.J."/>
            <person name="Zahm M."/>
            <person name="Cabau C."/>
            <person name="Klopp C."/>
            <person name="Thompson A.W."/>
            <person name="Robinson-Rechavi M."/>
            <person name="Braasch I."/>
            <person name="Lecointre G."/>
            <person name="Bobe J."/>
            <person name="Postlethwait J.H."/>
            <person name="Berthelot C."/>
            <person name="Roest Crollius H."/>
            <person name="Guiguen Y."/>
        </authorList>
    </citation>
    <scope>NUCLEOTIDE SEQUENCE</scope>
    <source>
        <strain evidence="2">NC1722</strain>
    </source>
</reference>
<dbReference type="Proteomes" id="UP001221898">
    <property type="component" value="Unassembled WGS sequence"/>
</dbReference>
<comment type="caution">
    <text evidence="2">The sequence shown here is derived from an EMBL/GenBank/DDBJ whole genome shotgun (WGS) entry which is preliminary data.</text>
</comment>
<evidence type="ECO:0000313" key="2">
    <source>
        <dbReference type="EMBL" id="KAJ8407860.1"/>
    </source>
</evidence>
<sequence length="116" mass="12396">MTGTCRLVMYAGIGWVLRNEPAVLSRDTSVQPSQALGGVQNRHRCAGTESTSELPLSPGPETQCNGTRTQRHTKAARWCPSPAGDLRGLLVTEVRTAPRSGSQYPETSASGKRGQC</sequence>
<feature type="compositionally biased region" description="Polar residues" evidence="1">
    <location>
        <begin position="99"/>
        <end position="110"/>
    </location>
</feature>
<evidence type="ECO:0000313" key="3">
    <source>
        <dbReference type="Proteomes" id="UP001221898"/>
    </source>
</evidence>